<accession>A0ABY6KIW8</accession>
<sequence>MPIITGHITVRTGMKHTHTHTRACGHAFASSAVFASGVCVIGAETCRIRCQKIALDPLIMCLKGPALDLNQARSFRRKQKI</sequence>
<evidence type="ECO:0000313" key="1">
    <source>
        <dbReference type="EMBL" id="UYV68439.1"/>
    </source>
</evidence>
<dbReference type="EMBL" id="CP092867">
    <property type="protein sequence ID" value="UYV68439.1"/>
    <property type="molecule type" value="Genomic_DNA"/>
</dbReference>
<evidence type="ECO:0000313" key="2">
    <source>
        <dbReference type="Proteomes" id="UP001235939"/>
    </source>
</evidence>
<proteinExistence type="predicted"/>
<organism evidence="1 2">
    <name type="scientific">Cordylochernes scorpioides</name>
    <dbReference type="NCBI Taxonomy" id="51811"/>
    <lineage>
        <taxon>Eukaryota</taxon>
        <taxon>Metazoa</taxon>
        <taxon>Ecdysozoa</taxon>
        <taxon>Arthropoda</taxon>
        <taxon>Chelicerata</taxon>
        <taxon>Arachnida</taxon>
        <taxon>Pseudoscorpiones</taxon>
        <taxon>Cheliferoidea</taxon>
        <taxon>Chernetidae</taxon>
        <taxon>Cordylochernes</taxon>
    </lineage>
</organism>
<reference evidence="1 2" key="1">
    <citation type="submission" date="2022-01" db="EMBL/GenBank/DDBJ databases">
        <title>A chromosomal length assembly of Cordylochernes scorpioides.</title>
        <authorList>
            <person name="Zeh D."/>
            <person name="Zeh J."/>
        </authorList>
    </citation>
    <scope>NUCLEOTIDE SEQUENCE [LARGE SCALE GENOMIC DNA]</scope>
    <source>
        <strain evidence="1">IN4F17</strain>
        <tissue evidence="1">Whole Body</tissue>
    </source>
</reference>
<protein>
    <submittedName>
        <fullName evidence="1">Uncharacterized protein</fullName>
    </submittedName>
</protein>
<name>A0ABY6KIW8_9ARAC</name>
<gene>
    <name evidence="1" type="ORF">LAZ67_5004322</name>
</gene>
<keyword evidence="2" id="KW-1185">Reference proteome</keyword>
<dbReference type="Proteomes" id="UP001235939">
    <property type="component" value="Chromosome 05"/>
</dbReference>